<evidence type="ECO:0000256" key="2">
    <source>
        <dbReference type="ARBA" id="ARBA00023239"/>
    </source>
</evidence>
<dbReference type="InterPro" id="IPR013114">
    <property type="entry name" value="FabA_FabZ"/>
</dbReference>
<dbReference type="PANTHER" id="PTHR30272:SF1">
    <property type="entry name" value="3-HYDROXYACYL-[ACYL-CARRIER-PROTEIN] DEHYDRATASE"/>
    <property type="match status" value="1"/>
</dbReference>
<evidence type="ECO:0000313" key="4">
    <source>
        <dbReference type="EMBL" id="MDN3243798.1"/>
    </source>
</evidence>
<gene>
    <name evidence="4" type="ORF">QWI33_29075</name>
</gene>
<evidence type="ECO:0000259" key="3">
    <source>
        <dbReference type="Pfam" id="PF22818"/>
    </source>
</evidence>
<accession>A0ABT7YZV2</accession>
<keyword evidence="5" id="KW-1185">Reference proteome</keyword>
<protein>
    <recommendedName>
        <fullName evidence="3">ApeI dehydratase-like domain-containing protein</fullName>
    </recommendedName>
</protein>
<feature type="domain" description="ApeI dehydratase-like" evidence="3">
    <location>
        <begin position="19"/>
        <end position="94"/>
    </location>
</feature>
<dbReference type="EMBL" id="JAUEMJ010000017">
    <property type="protein sequence ID" value="MDN3243798.1"/>
    <property type="molecule type" value="Genomic_DNA"/>
</dbReference>
<name>A0ABT7YZV2_9ACTN</name>
<reference evidence="4" key="1">
    <citation type="submission" date="2023-06" db="EMBL/GenBank/DDBJ databases">
        <title>Gycomyces niveus sp.nov., a novel actinomycete isolated from soil in Shouguang.</title>
        <authorList>
            <person name="Yang X."/>
            <person name="Zhao J."/>
        </authorList>
    </citation>
    <scope>NUCLEOTIDE SEQUENCE</scope>
    <source>
        <strain evidence="4">NEAU C2</strain>
    </source>
</reference>
<dbReference type="Gene3D" id="3.10.129.10">
    <property type="entry name" value="Hotdog Thioesterase"/>
    <property type="match status" value="1"/>
</dbReference>
<evidence type="ECO:0000313" key="5">
    <source>
        <dbReference type="Proteomes" id="UP001171902"/>
    </source>
</evidence>
<dbReference type="Pfam" id="PF22818">
    <property type="entry name" value="ApeI-like"/>
    <property type="match status" value="1"/>
</dbReference>
<proteinExistence type="inferred from homology"/>
<comment type="caution">
    <text evidence="4">The sequence shown here is derived from an EMBL/GenBank/DDBJ whole genome shotgun (WGS) entry which is preliminary data.</text>
</comment>
<dbReference type="InterPro" id="IPR029069">
    <property type="entry name" value="HotDog_dom_sf"/>
</dbReference>
<evidence type="ECO:0000256" key="1">
    <source>
        <dbReference type="ARBA" id="ARBA00009174"/>
    </source>
</evidence>
<dbReference type="SUPFAM" id="SSF54637">
    <property type="entry name" value="Thioesterase/thiol ester dehydrase-isomerase"/>
    <property type="match status" value="1"/>
</dbReference>
<dbReference type="Proteomes" id="UP001171902">
    <property type="component" value="Unassembled WGS sequence"/>
</dbReference>
<dbReference type="PANTHER" id="PTHR30272">
    <property type="entry name" value="3-HYDROXYACYL-[ACYL-CARRIER-PROTEIN] DEHYDRATASE"/>
    <property type="match status" value="1"/>
</dbReference>
<comment type="similarity">
    <text evidence="1">Belongs to the thioester dehydratase family. FabZ subfamily.</text>
</comment>
<dbReference type="RefSeq" id="WP_289960108.1">
    <property type="nucleotide sequence ID" value="NZ_JAUEMJ010000017.1"/>
</dbReference>
<dbReference type="InterPro" id="IPR054545">
    <property type="entry name" value="ApeI-like"/>
</dbReference>
<sequence length="120" mass="12668">MTAPHASPLLQRPRITAAEGGRVRAEYTVDASEPLLAGHYPGFPIFPGVCLVDLVLQTALAHDASLRLRSIESTRFKAPVFPGEKLTVELDLTAGGSCRATVAGERGVAVQARLTFAAEA</sequence>
<organism evidence="4 5">
    <name type="scientific">Glycomyces tritici</name>
    <dbReference type="NCBI Taxonomy" id="2665176"/>
    <lineage>
        <taxon>Bacteria</taxon>
        <taxon>Bacillati</taxon>
        <taxon>Actinomycetota</taxon>
        <taxon>Actinomycetes</taxon>
        <taxon>Glycomycetales</taxon>
        <taxon>Glycomycetaceae</taxon>
        <taxon>Glycomyces</taxon>
    </lineage>
</organism>
<keyword evidence="2" id="KW-0456">Lyase</keyword>